<organism evidence="2 3">
    <name type="scientific">Turneriella parva (strain ATCC BAA-1111 / DSM 21527 / NCTC 11395 / H)</name>
    <name type="common">Leptospira parva</name>
    <dbReference type="NCBI Taxonomy" id="869212"/>
    <lineage>
        <taxon>Bacteria</taxon>
        <taxon>Pseudomonadati</taxon>
        <taxon>Spirochaetota</taxon>
        <taxon>Spirochaetia</taxon>
        <taxon>Leptospirales</taxon>
        <taxon>Leptospiraceae</taxon>
        <taxon>Turneriella</taxon>
    </lineage>
</organism>
<evidence type="ECO:0000313" key="3">
    <source>
        <dbReference type="Proteomes" id="UP000006048"/>
    </source>
</evidence>
<keyword evidence="3" id="KW-1185">Reference proteome</keyword>
<sequence length="107" mass="11063">MEQGVNKVVSFGIGAFESARTSAESLLKNLEVEINALIASGESVQSENAVKVRSAVTNASAKISTLVDQAKAQYTDLSAKAQKAIADLQAKASELAAKLPGSKQEAA</sequence>
<dbReference type="Proteomes" id="UP000006048">
    <property type="component" value="Chromosome"/>
</dbReference>
<dbReference type="NCBIfam" id="NF047773">
    <property type="entry name" value="phas_rel_Lepto"/>
    <property type="match status" value="1"/>
</dbReference>
<reference evidence="2 3" key="1">
    <citation type="submission" date="2012-06" db="EMBL/GenBank/DDBJ databases">
        <title>The complete chromosome of genome of Turneriella parva DSM 21527.</title>
        <authorList>
            <consortium name="US DOE Joint Genome Institute (JGI-PGF)"/>
            <person name="Lucas S."/>
            <person name="Han J."/>
            <person name="Lapidus A."/>
            <person name="Bruce D."/>
            <person name="Goodwin L."/>
            <person name="Pitluck S."/>
            <person name="Peters L."/>
            <person name="Kyrpides N."/>
            <person name="Mavromatis K."/>
            <person name="Ivanova N."/>
            <person name="Mikhailova N."/>
            <person name="Chertkov O."/>
            <person name="Detter J.C."/>
            <person name="Tapia R."/>
            <person name="Han C."/>
            <person name="Land M."/>
            <person name="Hauser L."/>
            <person name="Markowitz V."/>
            <person name="Cheng J.-F."/>
            <person name="Hugenholtz P."/>
            <person name="Woyke T."/>
            <person name="Wu D."/>
            <person name="Gronow S."/>
            <person name="Wellnitz S."/>
            <person name="Brambilla E."/>
            <person name="Klenk H.-P."/>
            <person name="Eisen J.A."/>
        </authorList>
    </citation>
    <scope>NUCLEOTIDE SEQUENCE [LARGE SCALE GENOMIC DNA]</scope>
    <source>
        <strain evidence="3">ATCC BAA-1111 / DSM 21527 / NCTC 11395 / H</strain>
    </source>
</reference>
<proteinExistence type="predicted"/>
<evidence type="ECO:0000256" key="1">
    <source>
        <dbReference type="SAM" id="Coils"/>
    </source>
</evidence>
<evidence type="ECO:0000313" key="2">
    <source>
        <dbReference type="EMBL" id="AFM11812.1"/>
    </source>
</evidence>
<dbReference type="KEGG" id="tpx:Turpa_1164"/>
<dbReference type="EMBL" id="CP002959">
    <property type="protein sequence ID" value="AFM11812.1"/>
    <property type="molecule type" value="Genomic_DNA"/>
</dbReference>
<name>I4B3F5_TURPD</name>
<feature type="coiled-coil region" evidence="1">
    <location>
        <begin position="20"/>
        <end position="98"/>
    </location>
</feature>
<dbReference type="HOGENOM" id="CLU_2208900_0_0_12"/>
<accession>I4B3F5</accession>
<keyword evidence="1" id="KW-0175">Coiled coil</keyword>
<dbReference type="AlphaFoldDB" id="I4B3F5"/>
<gene>
    <name evidence="2" type="ordered locus">Turpa_1164</name>
</gene>
<dbReference type="RefSeq" id="WP_014802328.1">
    <property type="nucleotide sequence ID" value="NC_018020.1"/>
</dbReference>
<evidence type="ECO:0008006" key="4">
    <source>
        <dbReference type="Google" id="ProtNLM"/>
    </source>
</evidence>
<protein>
    <recommendedName>
        <fullName evidence="4">Phasin family protein</fullName>
    </recommendedName>
</protein>